<dbReference type="GO" id="GO:0003676">
    <property type="term" value="F:nucleic acid binding"/>
    <property type="evidence" value="ECO:0007669"/>
    <property type="project" value="InterPro"/>
</dbReference>
<organism evidence="2 3">
    <name type="scientific">Microvirga tunisiensis</name>
    <dbReference type="NCBI Taxonomy" id="2108360"/>
    <lineage>
        <taxon>Bacteria</taxon>
        <taxon>Pseudomonadati</taxon>
        <taxon>Pseudomonadota</taxon>
        <taxon>Alphaproteobacteria</taxon>
        <taxon>Hyphomicrobiales</taxon>
        <taxon>Methylobacteriaceae</taxon>
        <taxon>Microvirga</taxon>
    </lineage>
</organism>
<dbReference type="AlphaFoldDB" id="A0A5N7MX87"/>
<gene>
    <name evidence="2" type="ORF">FS320_41015</name>
</gene>
<feature type="domain" description="Tc1-like transposase DDE" evidence="1">
    <location>
        <begin position="2"/>
        <end position="128"/>
    </location>
</feature>
<name>A0A5N7MX87_9HYPH</name>
<dbReference type="InterPro" id="IPR036397">
    <property type="entry name" value="RNaseH_sf"/>
</dbReference>
<comment type="caution">
    <text evidence="2">The sequence shown here is derived from an EMBL/GenBank/DDBJ whole genome shotgun (WGS) entry which is preliminary data.</text>
</comment>
<dbReference type="OrthoDB" id="5506072at2"/>
<dbReference type="RefSeq" id="WP_152718297.1">
    <property type="nucleotide sequence ID" value="NZ_VOSJ01000588.1"/>
</dbReference>
<proteinExistence type="predicted"/>
<evidence type="ECO:0000313" key="3">
    <source>
        <dbReference type="Proteomes" id="UP000403266"/>
    </source>
</evidence>
<dbReference type="Proteomes" id="UP000403266">
    <property type="component" value="Unassembled WGS sequence"/>
</dbReference>
<dbReference type="EMBL" id="VOSK01000547">
    <property type="protein sequence ID" value="MPR31119.1"/>
    <property type="molecule type" value="Genomic_DNA"/>
</dbReference>
<dbReference type="Gene3D" id="3.30.420.10">
    <property type="entry name" value="Ribonuclease H-like superfamily/Ribonuclease H"/>
    <property type="match status" value="1"/>
</dbReference>
<evidence type="ECO:0000259" key="1">
    <source>
        <dbReference type="Pfam" id="PF13358"/>
    </source>
</evidence>
<accession>A0A5N7MX87</accession>
<reference evidence="2 3" key="1">
    <citation type="journal article" date="2019" name="Syst. Appl. Microbiol.">
        <title>Microvirga tunisiensis sp. nov., a root nodule symbiotic bacterium isolated from Lupinus micranthus and L. luteus grown in Northern Tunisia.</title>
        <authorList>
            <person name="Msaddak A."/>
            <person name="Rejili M."/>
            <person name="Duran D."/>
            <person name="Mars M."/>
            <person name="Palacios J.M."/>
            <person name="Ruiz-Argueso T."/>
            <person name="Rey L."/>
            <person name="Imperial J."/>
        </authorList>
    </citation>
    <scope>NUCLEOTIDE SEQUENCE [LARGE SCALE GENOMIC DNA]</scope>
    <source>
        <strain evidence="2 3">Lmie10</strain>
    </source>
</reference>
<dbReference type="InterPro" id="IPR038717">
    <property type="entry name" value="Tc1-like_DDE_dom"/>
</dbReference>
<evidence type="ECO:0000313" key="2">
    <source>
        <dbReference type="EMBL" id="MPR31119.1"/>
    </source>
</evidence>
<dbReference type="Pfam" id="PF13358">
    <property type="entry name" value="DDE_3"/>
    <property type="match status" value="1"/>
</dbReference>
<sequence length="168" mass="19327">MRATWALKGTQALVPITGRNAKRVLFGAINLGSARRVVLIRTRAGQADAQAFLRALRRRYRGAGWLWQLTDRASAHTAPQTQALAHRLRIRFVWLPRQAPELSPMDQLWRELKRLIAANRQAASIDALAAEAADWVLRLTPQQVRRKAGMMSKRFWLRKLLQNFWRPT</sequence>
<protein>
    <submittedName>
        <fullName evidence="2">Integrase</fullName>
    </submittedName>
</protein>
<keyword evidence="3" id="KW-1185">Reference proteome</keyword>